<dbReference type="PANTHER" id="PTHR12526">
    <property type="entry name" value="GLYCOSYLTRANSFERASE"/>
    <property type="match status" value="1"/>
</dbReference>
<dbReference type="Pfam" id="PF00534">
    <property type="entry name" value="Glycos_transf_1"/>
    <property type="match status" value="1"/>
</dbReference>
<dbReference type="InterPro" id="IPR001296">
    <property type="entry name" value="Glyco_trans_1"/>
</dbReference>
<dbReference type="STRING" id="633440.SAMN05421869_109354"/>
<evidence type="ECO:0000313" key="4">
    <source>
        <dbReference type="Proteomes" id="UP000199202"/>
    </source>
</evidence>
<feature type="domain" description="Glycosyl transferase family 1" evidence="2">
    <location>
        <begin position="209"/>
        <end position="363"/>
    </location>
</feature>
<dbReference type="PANTHER" id="PTHR12526:SF627">
    <property type="entry name" value="D-RHAMNOSYLTRANSFERASE WBPZ"/>
    <property type="match status" value="1"/>
</dbReference>
<dbReference type="AlphaFoldDB" id="A0A1G8SEE4"/>
<dbReference type="Proteomes" id="UP000199202">
    <property type="component" value="Unassembled WGS sequence"/>
</dbReference>
<organism evidence="3 4">
    <name type="scientific">Nonomuraea jiangxiensis</name>
    <dbReference type="NCBI Taxonomy" id="633440"/>
    <lineage>
        <taxon>Bacteria</taxon>
        <taxon>Bacillati</taxon>
        <taxon>Actinomycetota</taxon>
        <taxon>Actinomycetes</taxon>
        <taxon>Streptosporangiales</taxon>
        <taxon>Streptosporangiaceae</taxon>
        <taxon>Nonomuraea</taxon>
    </lineage>
</organism>
<accession>A0A1G8SEE4</accession>
<proteinExistence type="predicted"/>
<dbReference type="Gene3D" id="3.40.50.2000">
    <property type="entry name" value="Glycogen Phosphorylase B"/>
    <property type="match status" value="2"/>
</dbReference>
<evidence type="ECO:0000256" key="1">
    <source>
        <dbReference type="ARBA" id="ARBA00022679"/>
    </source>
</evidence>
<keyword evidence="1 3" id="KW-0808">Transferase</keyword>
<name>A0A1G8SEE4_9ACTN</name>
<protein>
    <submittedName>
        <fullName evidence="3">Glycosyltransferase involved in cell wall bisynthesis</fullName>
    </submittedName>
</protein>
<dbReference type="CDD" id="cd03820">
    <property type="entry name" value="GT4_AmsD-like"/>
    <property type="match status" value="1"/>
</dbReference>
<keyword evidence="4" id="KW-1185">Reference proteome</keyword>
<sequence length="400" mass="43913">MPDVGVHEVKIRYMLLHAYGIGGTSRTVVHQANAMAQAGHDVDIVSVVRRRSNPEFALDRRVRLSALVDQREGVAPDSLARKVWRRARGKIVPYGEFAAAYFTERVEAAVIDYVASLNDGILVTTCPALNLISARRAGQGVFRVAQEHMSLAAYHPAVRDEIARHYGRFDVVTVLTETSRKEYHALLACTPIVRIPNAVPMTDSRYSQHTNPLVIAAGRLVPEKGFDMLIDAFAATAEEFPEWRLRIFGTGASQDHLQQRIDRHGLNGRMCLMGGTDRIHDELARASIYALSSRVEGLPMAMIEAMGHGLALAAFNCPTGPKDVLTPGKNGLLVPPHDVGALADALRRLMSDRKLRIELGAAALATARHYTPEVVMPLWEDLFAALLSGEPIADDYWAAC</sequence>
<evidence type="ECO:0000259" key="2">
    <source>
        <dbReference type="Pfam" id="PF00534"/>
    </source>
</evidence>
<dbReference type="EMBL" id="FNDJ01000009">
    <property type="protein sequence ID" value="SDJ27567.1"/>
    <property type="molecule type" value="Genomic_DNA"/>
</dbReference>
<reference evidence="3 4" key="1">
    <citation type="submission" date="2016-10" db="EMBL/GenBank/DDBJ databases">
        <authorList>
            <person name="de Groot N.N."/>
        </authorList>
    </citation>
    <scope>NUCLEOTIDE SEQUENCE [LARGE SCALE GENOMIC DNA]</scope>
    <source>
        <strain evidence="3 4">CGMCC 4.6533</strain>
    </source>
</reference>
<dbReference type="SUPFAM" id="SSF53756">
    <property type="entry name" value="UDP-Glycosyltransferase/glycogen phosphorylase"/>
    <property type="match status" value="1"/>
</dbReference>
<evidence type="ECO:0000313" key="3">
    <source>
        <dbReference type="EMBL" id="SDJ27567.1"/>
    </source>
</evidence>
<gene>
    <name evidence="3" type="ORF">SAMN05421869_109354</name>
</gene>
<dbReference type="GO" id="GO:0016757">
    <property type="term" value="F:glycosyltransferase activity"/>
    <property type="evidence" value="ECO:0007669"/>
    <property type="project" value="InterPro"/>
</dbReference>